<dbReference type="EC" id="2.7.13.3" evidence="3"/>
<evidence type="ECO:0000259" key="16">
    <source>
        <dbReference type="PROSITE" id="PS50109"/>
    </source>
</evidence>
<dbReference type="SUPFAM" id="SSF47384">
    <property type="entry name" value="Homodimeric domain of signal transducing histidine kinase"/>
    <property type="match status" value="1"/>
</dbReference>
<dbReference type="PROSITE" id="PS50885">
    <property type="entry name" value="HAMP"/>
    <property type="match status" value="1"/>
</dbReference>
<keyword evidence="13" id="KW-0902">Two-component regulatory system</keyword>
<dbReference type="PRINTS" id="PR00344">
    <property type="entry name" value="BCTRLSENSOR"/>
</dbReference>
<protein>
    <recommendedName>
        <fullName evidence="3">histidine kinase</fullName>
        <ecNumber evidence="3">2.7.13.3</ecNumber>
    </recommendedName>
</protein>
<evidence type="ECO:0000256" key="7">
    <source>
        <dbReference type="ARBA" id="ARBA00022679"/>
    </source>
</evidence>
<feature type="transmembrane region" description="Helical" evidence="15">
    <location>
        <begin position="159"/>
        <end position="181"/>
    </location>
</feature>
<evidence type="ECO:0000313" key="19">
    <source>
        <dbReference type="Proteomes" id="UP000057737"/>
    </source>
</evidence>
<dbReference type="InterPro" id="IPR036890">
    <property type="entry name" value="HATPase_C_sf"/>
</dbReference>
<evidence type="ECO:0000256" key="1">
    <source>
        <dbReference type="ARBA" id="ARBA00000085"/>
    </source>
</evidence>
<dbReference type="InterPro" id="IPR003660">
    <property type="entry name" value="HAMP_dom"/>
</dbReference>
<evidence type="ECO:0000259" key="17">
    <source>
        <dbReference type="PROSITE" id="PS50885"/>
    </source>
</evidence>
<dbReference type="InterPro" id="IPR003594">
    <property type="entry name" value="HATPase_dom"/>
</dbReference>
<evidence type="ECO:0000256" key="6">
    <source>
        <dbReference type="ARBA" id="ARBA00022553"/>
    </source>
</evidence>
<evidence type="ECO:0000256" key="14">
    <source>
        <dbReference type="ARBA" id="ARBA00023136"/>
    </source>
</evidence>
<organism evidence="18 19">
    <name type="scientific">Bradyrhizobium macuxiense</name>
    <dbReference type="NCBI Taxonomy" id="1755647"/>
    <lineage>
        <taxon>Bacteria</taxon>
        <taxon>Pseudomonadati</taxon>
        <taxon>Pseudomonadota</taxon>
        <taxon>Alphaproteobacteria</taxon>
        <taxon>Hyphomicrobiales</taxon>
        <taxon>Nitrobacteraceae</taxon>
        <taxon>Bradyrhizobium</taxon>
    </lineage>
</organism>
<dbReference type="CDD" id="cd00075">
    <property type="entry name" value="HATPase"/>
    <property type="match status" value="1"/>
</dbReference>
<dbReference type="Gene3D" id="3.30.565.10">
    <property type="entry name" value="Histidine kinase-like ATPase, C-terminal domain"/>
    <property type="match status" value="1"/>
</dbReference>
<evidence type="ECO:0000256" key="15">
    <source>
        <dbReference type="SAM" id="Phobius"/>
    </source>
</evidence>
<comment type="catalytic activity">
    <reaction evidence="1">
        <text>ATP + protein L-histidine = ADP + protein N-phospho-L-histidine.</text>
        <dbReference type="EC" id="2.7.13.3"/>
    </reaction>
</comment>
<feature type="domain" description="HAMP" evidence="17">
    <location>
        <begin position="178"/>
        <end position="231"/>
    </location>
</feature>
<feature type="transmembrane region" description="Helical" evidence="15">
    <location>
        <begin position="12"/>
        <end position="39"/>
    </location>
</feature>
<evidence type="ECO:0000313" key="18">
    <source>
        <dbReference type="EMBL" id="KWV48388.1"/>
    </source>
</evidence>
<keyword evidence="19" id="KW-1185">Reference proteome</keyword>
<evidence type="ECO:0000256" key="5">
    <source>
        <dbReference type="ARBA" id="ARBA00022519"/>
    </source>
</evidence>
<keyword evidence="10" id="KW-0418">Kinase</keyword>
<keyword evidence="5" id="KW-0997">Cell inner membrane</keyword>
<accession>A0A109JGF8</accession>
<keyword evidence="8 15" id="KW-0812">Transmembrane</keyword>
<comment type="subcellular location">
    <subcellularLocation>
        <location evidence="2">Cell inner membrane</location>
        <topology evidence="2">Multi-pass membrane protein</topology>
    </subcellularLocation>
</comment>
<reference evidence="18 19" key="1">
    <citation type="submission" date="2015-11" db="EMBL/GenBank/DDBJ databases">
        <title>Draft Genome Sequence of the Strain BR 10303 (Bradyrhizobium sp.) isolated from nodules of Centrolobium paraense.</title>
        <authorList>
            <person name="Zelli J.E."/>
            <person name="Simoes-Araujo J.L."/>
            <person name="Barauna A.C."/>
            <person name="Silva K."/>
        </authorList>
    </citation>
    <scope>NUCLEOTIDE SEQUENCE [LARGE SCALE GENOMIC DNA]</scope>
    <source>
        <strain evidence="18 19">BR 10303</strain>
    </source>
</reference>
<evidence type="ECO:0000256" key="3">
    <source>
        <dbReference type="ARBA" id="ARBA00012438"/>
    </source>
</evidence>
<keyword evidence="11" id="KW-0067">ATP-binding</keyword>
<dbReference type="InterPro" id="IPR004358">
    <property type="entry name" value="Sig_transdc_His_kin-like_C"/>
</dbReference>
<evidence type="ECO:0000256" key="10">
    <source>
        <dbReference type="ARBA" id="ARBA00022777"/>
    </source>
</evidence>
<comment type="caution">
    <text evidence="18">The sequence shown here is derived from an EMBL/GenBank/DDBJ whole genome shotgun (WGS) entry which is preliminary data.</text>
</comment>
<keyword evidence="14 15" id="KW-0472">Membrane</keyword>
<dbReference type="Pfam" id="PF00512">
    <property type="entry name" value="HisKA"/>
    <property type="match status" value="1"/>
</dbReference>
<evidence type="ECO:0000256" key="8">
    <source>
        <dbReference type="ARBA" id="ARBA00022692"/>
    </source>
</evidence>
<dbReference type="GO" id="GO:0005524">
    <property type="term" value="F:ATP binding"/>
    <property type="evidence" value="ECO:0007669"/>
    <property type="project" value="UniProtKB-KW"/>
</dbReference>
<gene>
    <name evidence="18" type="ORF">AS156_18060</name>
</gene>
<dbReference type="Proteomes" id="UP000057737">
    <property type="component" value="Unassembled WGS sequence"/>
</dbReference>
<dbReference type="Gene3D" id="1.10.287.130">
    <property type="match status" value="1"/>
</dbReference>
<evidence type="ECO:0000256" key="13">
    <source>
        <dbReference type="ARBA" id="ARBA00023012"/>
    </source>
</evidence>
<dbReference type="InterPro" id="IPR005467">
    <property type="entry name" value="His_kinase_dom"/>
</dbReference>
<evidence type="ECO:0000256" key="9">
    <source>
        <dbReference type="ARBA" id="ARBA00022741"/>
    </source>
</evidence>
<keyword evidence="4" id="KW-1003">Cell membrane</keyword>
<name>A0A109JGF8_9BRAD</name>
<sequence>MTYVRWLIPQSITMQITGLVTASVLLGVTLLVAILWFLFDVPARDDSPLFAAARVREITRLVRTATSATEVDALSVAIRRSGLEVRPVALADLVPSTADAFSSRLIMHPLEMYPDIEILNGLRNPTGPPSQIITRLDESHGLMFNLTIEAWPMFVPPTALLLITAVFSTLFLSIYAVRWVVAPLAAVAHAATTFGHSPQAYAALRRRGPREIIQVSESLNEMRARIRQLLDDRTRMLAAISHDLRTPLTRMRLRAEQIRQDSLRDPILRDLTKVTRMLNDTLEYLRDDARPEPMSQVDLASLLQTICSDFADVGHAVSYVGPDRFSCACNPRALSRAITNVVENAVKHGSTVSVALGGTDHAAEIEVTDDGPGIPAALHDEVFQPFFKVDKARSENSTGFGLGLSIAQDIIKRHGGAIELRSGEPAGLRVRMTLPTEPSLRAI</sequence>
<dbReference type="OrthoDB" id="9804645at2"/>
<dbReference type="GO" id="GO:0000155">
    <property type="term" value="F:phosphorelay sensor kinase activity"/>
    <property type="evidence" value="ECO:0007669"/>
    <property type="project" value="InterPro"/>
</dbReference>
<feature type="domain" description="Histidine kinase" evidence="16">
    <location>
        <begin position="239"/>
        <end position="438"/>
    </location>
</feature>
<dbReference type="InterPro" id="IPR003661">
    <property type="entry name" value="HisK_dim/P_dom"/>
</dbReference>
<dbReference type="InterPro" id="IPR036097">
    <property type="entry name" value="HisK_dim/P_sf"/>
</dbReference>
<dbReference type="EMBL" id="LNCU01000107">
    <property type="protein sequence ID" value="KWV48388.1"/>
    <property type="molecule type" value="Genomic_DNA"/>
</dbReference>
<proteinExistence type="predicted"/>
<keyword evidence="6" id="KW-0597">Phosphoprotein</keyword>
<keyword evidence="9" id="KW-0547">Nucleotide-binding</keyword>
<keyword evidence="12 15" id="KW-1133">Transmembrane helix</keyword>
<dbReference type="PROSITE" id="PS50109">
    <property type="entry name" value="HIS_KIN"/>
    <property type="match status" value="1"/>
</dbReference>
<dbReference type="Pfam" id="PF02518">
    <property type="entry name" value="HATPase_c"/>
    <property type="match status" value="1"/>
</dbReference>
<dbReference type="AlphaFoldDB" id="A0A109JGF8"/>
<evidence type="ECO:0000256" key="2">
    <source>
        <dbReference type="ARBA" id="ARBA00004429"/>
    </source>
</evidence>
<dbReference type="PANTHER" id="PTHR44936:SF5">
    <property type="entry name" value="SENSOR HISTIDINE KINASE ENVZ"/>
    <property type="match status" value="1"/>
</dbReference>
<dbReference type="CDD" id="cd00082">
    <property type="entry name" value="HisKA"/>
    <property type="match status" value="1"/>
</dbReference>
<dbReference type="SMART" id="SM00387">
    <property type="entry name" value="HATPase_c"/>
    <property type="match status" value="1"/>
</dbReference>
<keyword evidence="7" id="KW-0808">Transferase</keyword>
<dbReference type="InterPro" id="IPR050980">
    <property type="entry name" value="2C_sensor_his_kinase"/>
</dbReference>
<dbReference type="SMART" id="SM00388">
    <property type="entry name" value="HisKA"/>
    <property type="match status" value="1"/>
</dbReference>
<dbReference type="PANTHER" id="PTHR44936">
    <property type="entry name" value="SENSOR PROTEIN CREC"/>
    <property type="match status" value="1"/>
</dbReference>
<evidence type="ECO:0000256" key="4">
    <source>
        <dbReference type="ARBA" id="ARBA00022475"/>
    </source>
</evidence>
<evidence type="ECO:0000256" key="11">
    <source>
        <dbReference type="ARBA" id="ARBA00022840"/>
    </source>
</evidence>
<dbReference type="SUPFAM" id="SSF55874">
    <property type="entry name" value="ATPase domain of HSP90 chaperone/DNA topoisomerase II/histidine kinase"/>
    <property type="match status" value="1"/>
</dbReference>
<evidence type="ECO:0000256" key="12">
    <source>
        <dbReference type="ARBA" id="ARBA00022989"/>
    </source>
</evidence>
<dbReference type="GO" id="GO:0005886">
    <property type="term" value="C:plasma membrane"/>
    <property type="evidence" value="ECO:0007669"/>
    <property type="project" value="UniProtKB-SubCell"/>
</dbReference>